<reference evidence="2" key="2">
    <citation type="submission" date="2020-09" db="EMBL/GenBank/DDBJ databases">
        <authorList>
            <person name="Sun Q."/>
            <person name="Ohkuma M."/>
        </authorList>
    </citation>
    <scope>NUCLEOTIDE SEQUENCE</scope>
    <source>
        <strain evidence="2">JCM 4518</strain>
    </source>
</reference>
<sequence length="103" mass="11605">MAVEQDCVLTEEDFLILTLLTTYPSDEPIARHLDVSVRTVRRRVARIMEILDVQNRFAAGVAAAHLGWVAWGHNERQAKGANIPAKAVRMPVKRFSTTRIHSN</sequence>
<keyword evidence="3" id="KW-1185">Reference proteome</keyword>
<reference evidence="2" key="1">
    <citation type="journal article" date="2014" name="Int. J. Syst. Evol. Microbiol.">
        <title>Complete genome sequence of Corynebacterium casei LMG S-19264T (=DSM 44701T), isolated from a smear-ripened cheese.</title>
        <authorList>
            <consortium name="US DOE Joint Genome Institute (JGI-PGF)"/>
            <person name="Walter F."/>
            <person name="Albersmeier A."/>
            <person name="Kalinowski J."/>
            <person name="Ruckert C."/>
        </authorList>
    </citation>
    <scope>NUCLEOTIDE SEQUENCE</scope>
    <source>
        <strain evidence="2">JCM 4518</strain>
    </source>
</reference>
<accession>A0A918WA28</accession>
<gene>
    <name evidence="2" type="ORF">GCM10010305_42820</name>
</gene>
<evidence type="ECO:0000313" key="2">
    <source>
        <dbReference type="EMBL" id="GHA94671.1"/>
    </source>
</evidence>
<protein>
    <recommendedName>
        <fullName evidence="1">HTH luxR-type domain-containing protein</fullName>
    </recommendedName>
</protein>
<evidence type="ECO:0000313" key="3">
    <source>
        <dbReference type="Proteomes" id="UP000644020"/>
    </source>
</evidence>
<dbReference type="GO" id="GO:0006355">
    <property type="term" value="P:regulation of DNA-templated transcription"/>
    <property type="evidence" value="ECO:0007669"/>
    <property type="project" value="InterPro"/>
</dbReference>
<dbReference type="SUPFAM" id="SSF46894">
    <property type="entry name" value="C-terminal effector domain of the bipartite response regulators"/>
    <property type="match status" value="1"/>
</dbReference>
<evidence type="ECO:0000259" key="1">
    <source>
        <dbReference type="SMART" id="SM00421"/>
    </source>
</evidence>
<dbReference type="InterPro" id="IPR016032">
    <property type="entry name" value="Sig_transdc_resp-reg_C-effctor"/>
</dbReference>
<dbReference type="SMART" id="SM00421">
    <property type="entry name" value="HTH_LUXR"/>
    <property type="match status" value="1"/>
</dbReference>
<dbReference type="InterPro" id="IPR036388">
    <property type="entry name" value="WH-like_DNA-bd_sf"/>
</dbReference>
<proteinExistence type="predicted"/>
<dbReference type="EMBL" id="BMUL01000011">
    <property type="protein sequence ID" value="GHA94671.1"/>
    <property type="molecule type" value="Genomic_DNA"/>
</dbReference>
<name>A0A918WA28_9ACTN</name>
<dbReference type="Gene3D" id="1.10.10.10">
    <property type="entry name" value="Winged helix-like DNA-binding domain superfamily/Winged helix DNA-binding domain"/>
    <property type="match status" value="1"/>
</dbReference>
<dbReference type="GO" id="GO:0003677">
    <property type="term" value="F:DNA binding"/>
    <property type="evidence" value="ECO:0007669"/>
    <property type="project" value="InterPro"/>
</dbReference>
<dbReference type="AlphaFoldDB" id="A0A918WA28"/>
<dbReference type="RefSeq" id="WP_189979796.1">
    <property type="nucleotide sequence ID" value="NZ_BMUL01000011.1"/>
</dbReference>
<dbReference type="InterPro" id="IPR000792">
    <property type="entry name" value="Tscrpt_reg_LuxR_C"/>
</dbReference>
<dbReference type="Proteomes" id="UP000644020">
    <property type="component" value="Unassembled WGS sequence"/>
</dbReference>
<organism evidence="2 3">
    <name type="scientific">Streptomyces termitum</name>
    <dbReference type="NCBI Taxonomy" id="67368"/>
    <lineage>
        <taxon>Bacteria</taxon>
        <taxon>Bacillati</taxon>
        <taxon>Actinomycetota</taxon>
        <taxon>Actinomycetes</taxon>
        <taxon>Kitasatosporales</taxon>
        <taxon>Streptomycetaceae</taxon>
        <taxon>Streptomyces</taxon>
    </lineage>
</organism>
<feature type="domain" description="HTH luxR-type" evidence="1">
    <location>
        <begin position="6"/>
        <end position="63"/>
    </location>
</feature>
<comment type="caution">
    <text evidence="2">The sequence shown here is derived from an EMBL/GenBank/DDBJ whole genome shotgun (WGS) entry which is preliminary data.</text>
</comment>